<dbReference type="EMBL" id="JAWZSR010000001">
    <property type="protein sequence ID" value="MDX8044825.1"/>
    <property type="molecule type" value="Genomic_DNA"/>
</dbReference>
<sequence>MTNFLPFFIDLKDKKIVIIGGGNIAERRIKRLLPFREHISIVSPTLTESLEQMIQSHHISWVKETCQKQHLQHADFIVIATNDPTTNRYITENAPASAWVNASHQADAGNIHFPTTIEKGRLKIAISTGGASPILAKKIKDSIEQAIPDQYDKYIDFLFEARQLIKQSKLTNIERKQLLQELVESPIYAHTEQQKWLEQLK</sequence>
<dbReference type="Proteomes" id="UP001277972">
    <property type="component" value="Unassembled WGS sequence"/>
</dbReference>
<reference evidence="1" key="1">
    <citation type="submission" date="2023-11" db="EMBL/GenBank/DDBJ databases">
        <title>Gracilibacillus pellucida a moderately halophilic bacterium isolated from saline soil in Xinjiang province.</title>
        <authorList>
            <person name="Zhang Z."/>
            <person name="Tan F."/>
            <person name="Wang Y."/>
            <person name="Xia M."/>
        </authorList>
    </citation>
    <scope>NUCLEOTIDE SEQUENCE</scope>
    <source>
        <strain evidence="1">S3-1-1</strain>
    </source>
</reference>
<keyword evidence="2" id="KW-1185">Reference proteome</keyword>
<proteinExistence type="predicted"/>
<protein>
    <submittedName>
        <fullName evidence="1">NAD(P)-binding protein</fullName>
    </submittedName>
</protein>
<evidence type="ECO:0000313" key="1">
    <source>
        <dbReference type="EMBL" id="MDX8044825.1"/>
    </source>
</evidence>
<organism evidence="1 2">
    <name type="scientific">Gracilibacillus pellucidus</name>
    <dbReference type="NCBI Taxonomy" id="3095368"/>
    <lineage>
        <taxon>Bacteria</taxon>
        <taxon>Bacillati</taxon>
        <taxon>Bacillota</taxon>
        <taxon>Bacilli</taxon>
        <taxon>Bacillales</taxon>
        <taxon>Bacillaceae</taxon>
        <taxon>Gracilibacillus</taxon>
    </lineage>
</organism>
<comment type="caution">
    <text evidence="1">The sequence shown here is derived from an EMBL/GenBank/DDBJ whole genome shotgun (WGS) entry which is preliminary data.</text>
</comment>
<gene>
    <name evidence="1" type="ORF">SH601_02400</name>
</gene>
<accession>A0ACC6M1S7</accession>
<name>A0ACC6M1S7_9BACI</name>
<evidence type="ECO:0000313" key="2">
    <source>
        <dbReference type="Proteomes" id="UP001277972"/>
    </source>
</evidence>